<accession>A0A097EC59</accession>
<dbReference type="STRING" id="1549858.MC45_00210"/>
<keyword evidence="3" id="KW-1185">Reference proteome</keyword>
<dbReference type="eggNOG" id="ENOG5031CDF">
    <property type="taxonomic scope" value="Bacteria"/>
</dbReference>
<reference evidence="2 3" key="1">
    <citation type="submission" date="2014-09" db="EMBL/GenBank/DDBJ databases">
        <title>Using Illumina technology Improving SMRT sequencing Genome Assembly by RASTools.</title>
        <authorList>
            <person name="Zhou Y."/>
            <person name="Ma T."/>
            <person name="Liu T."/>
        </authorList>
    </citation>
    <scope>NUCLEOTIDE SEQUENCE [LARGE SCALE GENOMIC DNA]</scope>
    <source>
        <strain evidence="2 3">ATCC 55669</strain>
    </source>
</reference>
<proteinExistence type="predicted"/>
<name>A0A097EC59_9SPHN</name>
<evidence type="ECO:0000256" key="1">
    <source>
        <dbReference type="SAM" id="MobiDB-lite"/>
    </source>
</evidence>
<dbReference type="RefSeq" id="WP_038658162.1">
    <property type="nucleotide sequence ID" value="NZ_CP009571.1"/>
</dbReference>
<dbReference type="HOGENOM" id="CLU_939778_0_0_5"/>
<feature type="region of interest" description="Disordered" evidence="1">
    <location>
        <begin position="1"/>
        <end position="23"/>
    </location>
</feature>
<evidence type="ECO:0000313" key="3">
    <source>
        <dbReference type="Proteomes" id="UP000033200"/>
    </source>
</evidence>
<evidence type="ECO:0000313" key="2">
    <source>
        <dbReference type="EMBL" id="AIT05128.1"/>
    </source>
</evidence>
<dbReference type="AlphaFoldDB" id="A0A097EC59"/>
<feature type="compositionally biased region" description="Basic and acidic residues" evidence="1">
    <location>
        <begin position="1"/>
        <end position="10"/>
    </location>
</feature>
<protein>
    <submittedName>
        <fullName evidence="2">Uncharacterized protein</fullName>
    </submittedName>
</protein>
<gene>
    <name evidence="2" type="ORF">MC45_00210</name>
</gene>
<dbReference type="KEGG" id="stax:MC45_00210"/>
<sequence>MLKRDDDSNKESPMPPNLPSSLPSLDDIDAALAAIDNELAHIAALLDAPTDTSGACHPHHHWWTAGGLAIACGLGSADILTAAGLLAQSWQTFCERLAEAGEDQCVLQLFPAAIARDRAALEIAGAAMLHDHGLLTGTELPLRWRAAPKFGLGAPFVAFGFDAADRDAWDGIWALPLSDLAALGAAITDSDIFPAAGTMLATLVARHRVDLRARGAHARHLRAVAAYRDDCSRFATWQAGHPDHPWPNRLANARQGHLARTTAAALDLPVPTLVRRGEAARWLDAHDANLRFTERK</sequence>
<organism evidence="2 3">
    <name type="scientific">Sphingomonas taxi</name>
    <dbReference type="NCBI Taxonomy" id="1549858"/>
    <lineage>
        <taxon>Bacteria</taxon>
        <taxon>Pseudomonadati</taxon>
        <taxon>Pseudomonadota</taxon>
        <taxon>Alphaproteobacteria</taxon>
        <taxon>Sphingomonadales</taxon>
        <taxon>Sphingomonadaceae</taxon>
        <taxon>Sphingomonas</taxon>
    </lineage>
</organism>
<dbReference type="Proteomes" id="UP000033200">
    <property type="component" value="Chromosome"/>
</dbReference>
<dbReference type="EMBL" id="CP009571">
    <property type="protein sequence ID" value="AIT05128.1"/>
    <property type="molecule type" value="Genomic_DNA"/>
</dbReference>